<dbReference type="PANTHER" id="PTHR43798">
    <property type="entry name" value="MONOACYLGLYCEROL LIPASE"/>
    <property type="match status" value="1"/>
</dbReference>
<gene>
    <name evidence="2" type="ORF">G9Q97_08985</name>
</gene>
<feature type="domain" description="AB hydrolase-1" evidence="1">
    <location>
        <begin position="13"/>
        <end position="239"/>
    </location>
</feature>
<evidence type="ECO:0000259" key="1">
    <source>
        <dbReference type="Pfam" id="PF00561"/>
    </source>
</evidence>
<dbReference type="SUPFAM" id="SSF53474">
    <property type="entry name" value="alpha/beta-Hydrolases"/>
    <property type="match status" value="1"/>
</dbReference>
<accession>A0ABX0HAD1</accession>
<comment type="caution">
    <text evidence="2">The sequence shown here is derived from an EMBL/GenBank/DDBJ whole genome shotgun (WGS) entry which is preliminary data.</text>
</comment>
<keyword evidence="3" id="KW-1185">Reference proteome</keyword>
<organism evidence="2 3">
    <name type="scientific">Cyclobacterium plantarum</name>
    <dbReference type="NCBI Taxonomy" id="2716263"/>
    <lineage>
        <taxon>Bacteria</taxon>
        <taxon>Pseudomonadati</taxon>
        <taxon>Bacteroidota</taxon>
        <taxon>Cytophagia</taxon>
        <taxon>Cytophagales</taxon>
        <taxon>Cyclobacteriaceae</taxon>
        <taxon>Cyclobacterium</taxon>
    </lineage>
</organism>
<keyword evidence="2" id="KW-0378">Hydrolase</keyword>
<dbReference type="EMBL" id="JAANYN010000003">
    <property type="protein sequence ID" value="NHE56945.1"/>
    <property type="molecule type" value="Genomic_DNA"/>
</dbReference>
<proteinExistence type="predicted"/>
<evidence type="ECO:0000313" key="2">
    <source>
        <dbReference type="EMBL" id="NHE56945.1"/>
    </source>
</evidence>
<dbReference type="PANTHER" id="PTHR43798:SF5">
    <property type="entry name" value="MONOACYLGLYCEROL LIPASE ABHD6"/>
    <property type="match status" value="1"/>
</dbReference>
<dbReference type="RefSeq" id="WP_166145846.1">
    <property type="nucleotide sequence ID" value="NZ_JAANYN010000003.1"/>
</dbReference>
<protein>
    <submittedName>
        <fullName evidence="2">Alpha/beta hydrolase</fullName>
    </submittedName>
</protein>
<name>A0ABX0HAD1_9BACT</name>
<dbReference type="Proteomes" id="UP000649799">
    <property type="component" value="Unassembled WGS sequence"/>
</dbReference>
<evidence type="ECO:0000313" key="3">
    <source>
        <dbReference type="Proteomes" id="UP000649799"/>
    </source>
</evidence>
<dbReference type="InterPro" id="IPR050266">
    <property type="entry name" value="AB_hydrolase_sf"/>
</dbReference>
<dbReference type="GO" id="GO:0016787">
    <property type="term" value="F:hydrolase activity"/>
    <property type="evidence" value="ECO:0007669"/>
    <property type="project" value="UniProtKB-KW"/>
</dbReference>
<dbReference type="InterPro" id="IPR029058">
    <property type="entry name" value="AB_hydrolase_fold"/>
</dbReference>
<dbReference type="PRINTS" id="PR00111">
    <property type="entry name" value="ABHYDROLASE"/>
</dbReference>
<reference evidence="2 3" key="1">
    <citation type="submission" date="2020-03" db="EMBL/GenBank/DDBJ databases">
        <title>Cyclobacterium plantarum sp. nov., a marine bacterium isolated from a coastal-marine wetland.</title>
        <authorList>
            <person name="Sanchez-Porro C."/>
            <person name="Ventosa A."/>
            <person name="Amoozegar M."/>
        </authorList>
    </citation>
    <scope>NUCLEOTIDE SEQUENCE [LARGE SCALE GENOMIC DNA]</scope>
    <source>
        <strain evidence="2 3">GBPx2</strain>
    </source>
</reference>
<dbReference type="Pfam" id="PF00561">
    <property type="entry name" value="Abhydrolase_1"/>
    <property type="match status" value="1"/>
</dbReference>
<dbReference type="InterPro" id="IPR000073">
    <property type="entry name" value="AB_hydrolase_1"/>
</dbReference>
<sequence>MPDIAFWKTGKGKPLVLLPGFGETKEMWQEFVPAISDACEIWCPDLPGIGESSALKQEFSLQDAALVLADWLRLHGIENASLIGHSLGGYIALEMAAKTAAKPKALGFFHSTAFADSPEKRVNRDKTAEFIEKHGAPTFIQSFVAPLFAAKNRETCQAEIEALIRRGSQNSKESLIGYTMAMKNRADHMATLAQFKGNKLMICGEQDPAVPLEASLKHQQAVTAFHQLPDCGHMGMFEKQVESQSIIKDFMQSLAFNR</sequence>
<dbReference type="Gene3D" id="3.40.50.1820">
    <property type="entry name" value="alpha/beta hydrolase"/>
    <property type="match status" value="1"/>
</dbReference>